<reference evidence="3" key="1">
    <citation type="journal article" date="2019" name="Int. J. Syst. Evol. Microbiol.">
        <title>The Global Catalogue of Microorganisms (GCM) 10K type strain sequencing project: providing services to taxonomists for standard genome sequencing and annotation.</title>
        <authorList>
            <consortium name="The Broad Institute Genomics Platform"/>
            <consortium name="The Broad Institute Genome Sequencing Center for Infectious Disease"/>
            <person name="Wu L."/>
            <person name="Ma J."/>
        </authorList>
    </citation>
    <scope>NUCLEOTIDE SEQUENCE [LARGE SCALE GENOMIC DNA]</scope>
    <source>
        <strain evidence="3">JCM 16373</strain>
    </source>
</reference>
<accession>A0ABP6CBU4</accession>
<proteinExistence type="predicted"/>
<dbReference type="RefSeq" id="WP_344565787.1">
    <property type="nucleotide sequence ID" value="NZ_BAAARJ010000008.1"/>
</dbReference>
<gene>
    <name evidence="2" type="ORF">GCM10009863_28090</name>
</gene>
<dbReference type="Gene3D" id="3.40.50.1980">
    <property type="entry name" value="Nitrogenase molybdenum iron protein domain"/>
    <property type="match status" value="2"/>
</dbReference>
<keyword evidence="3" id="KW-1185">Reference proteome</keyword>
<feature type="region of interest" description="Disordered" evidence="1">
    <location>
        <begin position="1"/>
        <end position="20"/>
    </location>
</feature>
<evidence type="ECO:0000313" key="3">
    <source>
        <dbReference type="Proteomes" id="UP001501447"/>
    </source>
</evidence>
<dbReference type="EMBL" id="BAAARJ010000008">
    <property type="protein sequence ID" value="GAA2612752.1"/>
    <property type="molecule type" value="Genomic_DNA"/>
</dbReference>
<dbReference type="Proteomes" id="UP001501447">
    <property type="component" value="Unassembled WGS sequence"/>
</dbReference>
<organism evidence="2 3">
    <name type="scientific">Streptomyces axinellae</name>
    <dbReference type="NCBI Taxonomy" id="552788"/>
    <lineage>
        <taxon>Bacteria</taxon>
        <taxon>Bacillati</taxon>
        <taxon>Actinomycetota</taxon>
        <taxon>Actinomycetes</taxon>
        <taxon>Kitasatosporales</taxon>
        <taxon>Streptomycetaceae</taxon>
        <taxon>Streptomyces</taxon>
    </lineage>
</organism>
<evidence type="ECO:0000313" key="2">
    <source>
        <dbReference type="EMBL" id="GAA2612752.1"/>
    </source>
</evidence>
<sequence length="293" mass="30483">MTSQTEWQFRDDRGHRATAGRPPRRVVAYLQAAVSLWEHGLTPVGVFGSAHDGEIPDPAKAGTLPLESVPYLGAGQGLSAGQLLAARPDLLVAVTYDGKGLYGLDPQRTEELQERVPVVALGVGPGHSLSAVRERFARLAAALGAGDGAPGAPELDAASRRLTAAASAAQGIRVLALSPAGADSVHLARPEAWGDLAALAEHGVTMVRPPAGLSANWSTTDWRAAAALEPHLVLSDARGNAQPVERLRGVEGWEALSARATILPWNPELPCGPLAHARFLDGVAAALERAAKP</sequence>
<comment type="caution">
    <text evidence="2">The sequence shown here is derived from an EMBL/GenBank/DDBJ whole genome shotgun (WGS) entry which is preliminary data.</text>
</comment>
<dbReference type="SUPFAM" id="SSF53807">
    <property type="entry name" value="Helical backbone' metal receptor"/>
    <property type="match status" value="1"/>
</dbReference>
<evidence type="ECO:0000256" key="1">
    <source>
        <dbReference type="SAM" id="MobiDB-lite"/>
    </source>
</evidence>
<protein>
    <submittedName>
        <fullName evidence="2">ABC transporter substrate-binding protein</fullName>
    </submittedName>
</protein>
<name>A0ABP6CBU4_9ACTN</name>